<name>A0ABN6ZLB1_9CREN</name>
<dbReference type="Proteomes" id="UP001341135">
    <property type="component" value="Chromosome"/>
</dbReference>
<evidence type="ECO:0000313" key="1">
    <source>
        <dbReference type="EMBL" id="BES81026.1"/>
    </source>
</evidence>
<accession>A0ABN6ZLB1</accession>
<keyword evidence="2" id="KW-1185">Reference proteome</keyword>
<evidence type="ECO:0000313" key="2">
    <source>
        <dbReference type="Proteomes" id="UP001341135"/>
    </source>
</evidence>
<sequence length="64" mass="7430">MIRLCGLSFERAVAELLRERLERLAVLDIISEGVMVDEDTIMEMDRVVKRALARRLDRELSRGN</sequence>
<dbReference type="EMBL" id="AP028907">
    <property type="protein sequence ID" value="BES81026.1"/>
    <property type="molecule type" value="Genomic_DNA"/>
</dbReference>
<reference evidence="1 2" key="1">
    <citation type="submission" date="2023-09" db="EMBL/GenBank/DDBJ databases">
        <title>Pyrofollis japonicus gen. nov. sp. nov., a novel member of the family Pyrodictiaceae isolated from the Iheya North hydrothermal field.</title>
        <authorList>
            <person name="Miyazaki U."/>
            <person name="Sanari M."/>
            <person name="Tame A."/>
            <person name="Kitajima M."/>
            <person name="Okamoto A."/>
            <person name="Sawayama S."/>
            <person name="Miyazaki J."/>
            <person name="Takai K."/>
            <person name="Nakagawa S."/>
        </authorList>
    </citation>
    <scope>NUCLEOTIDE SEQUENCE [LARGE SCALE GENOMIC DNA]</scope>
    <source>
        <strain evidence="1 2">AV2</strain>
    </source>
</reference>
<dbReference type="GeneID" id="89288624"/>
<gene>
    <name evidence="1" type="ORF">PABY_05930</name>
</gene>
<proteinExistence type="predicted"/>
<dbReference type="RefSeq" id="WP_338251766.1">
    <property type="nucleotide sequence ID" value="NZ_AP028907.1"/>
</dbReference>
<protein>
    <submittedName>
        <fullName evidence="1">Uncharacterized protein</fullName>
    </submittedName>
</protein>
<organism evidence="1 2">
    <name type="scientific">Pyrodictium abyssi</name>
    <dbReference type="NCBI Taxonomy" id="54256"/>
    <lineage>
        <taxon>Archaea</taxon>
        <taxon>Thermoproteota</taxon>
        <taxon>Thermoprotei</taxon>
        <taxon>Desulfurococcales</taxon>
        <taxon>Pyrodictiaceae</taxon>
        <taxon>Pyrodictium</taxon>
    </lineage>
</organism>